<protein>
    <submittedName>
        <fullName evidence="1">Uncharacterized protein</fullName>
    </submittedName>
</protein>
<sequence length="377" mass="41919">MSPLFSRILPAMASAYSLQTVLAIIFVPQANEKYYDFGGAAGFLSTTLVSLYYPSLRAKFWDRIPDAMLPNLTSFAPRQLLLSACVGVWSVRLGTFLATRAIKAGGDSRFDQVKHQPSKFAFYWFAQATWVFLVGLPVYLVNSLPVSAHPPLGPRDYLSTALFAASWLFEIVADHQKTTWRRRKNNKEHDEKFITGGLWSLSRHPNYVGEVGLWTGIWALSTASLGTAYFPHLTWLLAGISPITTYFLIRRVSGVPPLELELAAEGNPAFLMLSFVLFGRASHRAAYGPLTFPMQKAGDKKFTGPEWEHYKRSVLTPVYCDLLLTIAYLAYTLNRFVHASGVGRGAPCLSHRGCDLLQMTELYPSSGLGAPVLEPNR</sequence>
<gene>
    <name evidence="1" type="ORF">NM688_g3052</name>
</gene>
<organism evidence="1 2">
    <name type="scientific">Phlebia brevispora</name>
    <dbReference type="NCBI Taxonomy" id="194682"/>
    <lineage>
        <taxon>Eukaryota</taxon>
        <taxon>Fungi</taxon>
        <taxon>Dikarya</taxon>
        <taxon>Basidiomycota</taxon>
        <taxon>Agaricomycotina</taxon>
        <taxon>Agaricomycetes</taxon>
        <taxon>Polyporales</taxon>
        <taxon>Meruliaceae</taxon>
        <taxon>Phlebia</taxon>
    </lineage>
</organism>
<keyword evidence="2" id="KW-1185">Reference proteome</keyword>
<comment type="caution">
    <text evidence="1">The sequence shown here is derived from an EMBL/GenBank/DDBJ whole genome shotgun (WGS) entry which is preliminary data.</text>
</comment>
<reference evidence="1" key="1">
    <citation type="submission" date="2022-07" db="EMBL/GenBank/DDBJ databases">
        <title>Genome Sequence of Phlebia brevispora.</title>
        <authorList>
            <person name="Buettner E."/>
        </authorList>
    </citation>
    <scope>NUCLEOTIDE SEQUENCE</scope>
    <source>
        <strain evidence="1">MPL23</strain>
    </source>
</reference>
<name>A0ACC1T6X3_9APHY</name>
<proteinExistence type="predicted"/>
<dbReference type="EMBL" id="JANHOG010000420">
    <property type="protein sequence ID" value="KAJ3554543.1"/>
    <property type="molecule type" value="Genomic_DNA"/>
</dbReference>
<accession>A0ACC1T6X3</accession>
<evidence type="ECO:0000313" key="1">
    <source>
        <dbReference type="EMBL" id="KAJ3554543.1"/>
    </source>
</evidence>
<evidence type="ECO:0000313" key="2">
    <source>
        <dbReference type="Proteomes" id="UP001148662"/>
    </source>
</evidence>
<dbReference type="Proteomes" id="UP001148662">
    <property type="component" value="Unassembled WGS sequence"/>
</dbReference>